<dbReference type="KEGG" id="dsf:UWK_03362"/>
<sequence length="581" mass="67403">MKLHMHLLSYGFVSILTLFYFNGCSSVPPDTFELEEHLVPEELAHDPLQENSDSSCSYFYFLWGTHAENNEQYVEAEEAFEKALICDPDSRYILRRLPILLLKMGKQQTAAKWLRTAIEKYPDETQDRLLLARLDIQNNEIDEAINLYNELISLSPEDETLYLRLGFLYSEQHRYMEAEKTYQKALLVNPESLFAHLYLARLASQMSKTALAEKWYQKALEINWSIELVFEIADFFGKYEDYQKVEELYRSILEKNPKETRAGLGLVHTLLLQEKEENALQVLQDLRNNSDDPAQIDIITARIHLRSKNFDRAAEILTPLTVDHEMPEATYMLAVIRYQQQQLDNAMALLQTIGQEADQFEDATYLQVRIFMERKQDSRAIELLKQTLLNEELASPGLYTLLASLYMEQDQIEKGYELLDAALIRYPDNATIYFEYGLLREQDGSQQQAIALMKKVLEIDPDHTEALNYLGYTWADNNTNLEKALEYIQKAIQLKPGNGYIQDSLGWVYFRMGKLELAAIETLKALELEPQDPNIYEHLGDIYMAQGQQKKAIQAYQEAEKLFQKAGDKARLLKKILDTQE</sequence>
<dbReference type="Pfam" id="PF13432">
    <property type="entry name" value="TPR_16"/>
    <property type="match status" value="2"/>
</dbReference>
<dbReference type="SUPFAM" id="SSF48452">
    <property type="entry name" value="TPR-like"/>
    <property type="match status" value="3"/>
</dbReference>
<name>M1NJW9_DESSD</name>
<evidence type="ECO:0000256" key="1">
    <source>
        <dbReference type="PROSITE-ProRule" id="PRU00339"/>
    </source>
</evidence>
<evidence type="ECO:0000313" key="2">
    <source>
        <dbReference type="EMBL" id="AGF79879.1"/>
    </source>
</evidence>
<dbReference type="PANTHER" id="PTHR12558">
    <property type="entry name" value="CELL DIVISION CYCLE 16,23,27"/>
    <property type="match status" value="1"/>
</dbReference>
<feature type="repeat" description="TPR" evidence="1">
    <location>
        <begin position="430"/>
        <end position="463"/>
    </location>
</feature>
<feature type="repeat" description="TPR" evidence="1">
    <location>
        <begin position="396"/>
        <end position="429"/>
    </location>
</feature>
<feature type="repeat" description="TPR" evidence="1">
    <location>
        <begin position="499"/>
        <end position="532"/>
    </location>
</feature>
<reference evidence="3" key="1">
    <citation type="journal article" date="2013" name="Stand. Genomic Sci.">
        <title>Complete genome sequence of Desulfocapsa sulfexigens, a marine deltaproteobacterium specialized in disproportionating inorganic sulfur compounds.</title>
        <authorList>
            <person name="Finster K.W."/>
            <person name="Kjeldsen K.U."/>
            <person name="Kube M."/>
            <person name="Reinhardt R."/>
            <person name="Mussmann M."/>
            <person name="Amann R."/>
            <person name="Schreiber L."/>
        </authorList>
    </citation>
    <scope>NUCLEOTIDE SEQUENCE [LARGE SCALE GENOMIC DNA]</scope>
    <source>
        <strain evidence="3">DSM 10523 / SB164P1</strain>
    </source>
</reference>
<dbReference type="Proteomes" id="UP000011721">
    <property type="component" value="Chromosome"/>
</dbReference>
<protein>
    <submittedName>
        <fullName evidence="2">Tetratricopeptide repeat protein</fullName>
    </submittedName>
</protein>
<dbReference type="EMBL" id="CP003985">
    <property type="protein sequence ID" value="AGF79879.1"/>
    <property type="molecule type" value="Genomic_DNA"/>
</dbReference>
<dbReference type="InterPro" id="IPR019734">
    <property type="entry name" value="TPR_rpt"/>
</dbReference>
<proteinExistence type="predicted"/>
<dbReference type="eggNOG" id="COG0457">
    <property type="taxonomic scope" value="Bacteria"/>
</dbReference>
<feature type="repeat" description="TPR" evidence="1">
    <location>
        <begin position="533"/>
        <end position="566"/>
    </location>
</feature>
<dbReference type="Pfam" id="PF13414">
    <property type="entry name" value="TPR_11"/>
    <property type="match status" value="1"/>
</dbReference>
<dbReference type="InterPro" id="IPR011990">
    <property type="entry name" value="TPR-like_helical_dom_sf"/>
</dbReference>
<dbReference type="PROSITE" id="PS50005">
    <property type="entry name" value="TPR"/>
    <property type="match status" value="7"/>
</dbReference>
<dbReference type="STRING" id="1167006.UWK_03362"/>
<dbReference type="Gene3D" id="1.25.40.10">
    <property type="entry name" value="Tetratricopeptide repeat domain"/>
    <property type="match status" value="4"/>
</dbReference>
<dbReference type="Pfam" id="PF14559">
    <property type="entry name" value="TPR_19"/>
    <property type="match status" value="2"/>
</dbReference>
<keyword evidence="1" id="KW-0802">TPR repeat</keyword>
<keyword evidence="3" id="KW-1185">Reference proteome</keyword>
<accession>M1NJW9</accession>
<feature type="repeat" description="TPR" evidence="1">
    <location>
        <begin position="57"/>
        <end position="90"/>
    </location>
</feature>
<feature type="repeat" description="TPR" evidence="1">
    <location>
        <begin position="159"/>
        <end position="192"/>
    </location>
</feature>
<dbReference type="SMART" id="SM00028">
    <property type="entry name" value="TPR"/>
    <property type="match status" value="11"/>
</dbReference>
<dbReference type="PROSITE" id="PS50293">
    <property type="entry name" value="TPR_REGION"/>
    <property type="match status" value="1"/>
</dbReference>
<gene>
    <name evidence="2" type="ordered locus">UWK_03362</name>
</gene>
<dbReference type="HOGENOM" id="CLU_007251_3_0_7"/>
<evidence type="ECO:0000313" key="3">
    <source>
        <dbReference type="Proteomes" id="UP000011721"/>
    </source>
</evidence>
<feature type="repeat" description="TPR" evidence="1">
    <location>
        <begin position="125"/>
        <end position="158"/>
    </location>
</feature>
<dbReference type="PANTHER" id="PTHR12558:SF13">
    <property type="entry name" value="CELL DIVISION CYCLE PROTEIN 27 HOMOLOG"/>
    <property type="match status" value="1"/>
</dbReference>
<dbReference type="AlphaFoldDB" id="M1NJW9"/>
<organism evidence="2 3">
    <name type="scientific">Desulfocapsa sulfexigens (strain DSM 10523 / SB164P1)</name>
    <dbReference type="NCBI Taxonomy" id="1167006"/>
    <lineage>
        <taxon>Bacteria</taxon>
        <taxon>Pseudomonadati</taxon>
        <taxon>Thermodesulfobacteriota</taxon>
        <taxon>Desulfobulbia</taxon>
        <taxon>Desulfobulbales</taxon>
        <taxon>Desulfocapsaceae</taxon>
        <taxon>Desulfocapsa</taxon>
    </lineage>
</organism>